<dbReference type="CDD" id="cd06127">
    <property type="entry name" value="DEDDh"/>
    <property type="match status" value="1"/>
</dbReference>
<accession>A0ABV3PJM8</accession>
<dbReference type="PANTHER" id="PTHR30231:SF37">
    <property type="entry name" value="EXODEOXYRIBONUCLEASE 10"/>
    <property type="match status" value="1"/>
</dbReference>
<keyword evidence="3" id="KW-0269">Exonuclease</keyword>
<feature type="region of interest" description="Disordered" evidence="1">
    <location>
        <begin position="1"/>
        <end position="28"/>
    </location>
</feature>
<proteinExistence type="predicted"/>
<dbReference type="InterPro" id="IPR036397">
    <property type="entry name" value="RNaseH_sf"/>
</dbReference>
<evidence type="ECO:0000256" key="1">
    <source>
        <dbReference type="SAM" id="MobiDB-lite"/>
    </source>
</evidence>
<dbReference type="Gene3D" id="3.30.420.10">
    <property type="entry name" value="Ribonuclease H-like superfamily/Ribonuclease H"/>
    <property type="match status" value="1"/>
</dbReference>
<dbReference type="EMBL" id="JBFNQD010000002">
    <property type="protein sequence ID" value="MEW9305829.1"/>
    <property type="molecule type" value="Genomic_DNA"/>
</dbReference>
<name>A0ABV3PJM8_9HYPH</name>
<protein>
    <submittedName>
        <fullName evidence="3">3'-5' exonuclease</fullName>
    </submittedName>
</protein>
<dbReference type="SUPFAM" id="SSF53098">
    <property type="entry name" value="Ribonuclease H-like"/>
    <property type="match status" value="1"/>
</dbReference>
<dbReference type="Pfam" id="PF00929">
    <property type="entry name" value="RNase_T"/>
    <property type="match status" value="1"/>
</dbReference>
<keyword evidence="3" id="KW-0540">Nuclease</keyword>
<gene>
    <name evidence="3" type="ORF">ABXS05_09805</name>
</gene>
<dbReference type="SMART" id="SM00479">
    <property type="entry name" value="EXOIII"/>
    <property type="match status" value="1"/>
</dbReference>
<dbReference type="Proteomes" id="UP001555786">
    <property type="component" value="Unassembled WGS sequence"/>
</dbReference>
<organism evidence="3 4">
    <name type="scientific">Labrys neptuniae</name>
    <dbReference type="NCBI Taxonomy" id="376174"/>
    <lineage>
        <taxon>Bacteria</taxon>
        <taxon>Pseudomonadati</taxon>
        <taxon>Pseudomonadota</taxon>
        <taxon>Alphaproteobacteria</taxon>
        <taxon>Hyphomicrobiales</taxon>
        <taxon>Xanthobacteraceae</taxon>
        <taxon>Labrys</taxon>
    </lineage>
</organism>
<dbReference type="InterPro" id="IPR013520">
    <property type="entry name" value="Ribonucl_H"/>
</dbReference>
<keyword evidence="4" id="KW-1185">Reference proteome</keyword>
<dbReference type="InterPro" id="IPR012337">
    <property type="entry name" value="RNaseH-like_sf"/>
</dbReference>
<evidence type="ECO:0000259" key="2">
    <source>
        <dbReference type="SMART" id="SM00479"/>
    </source>
</evidence>
<evidence type="ECO:0000313" key="3">
    <source>
        <dbReference type="EMBL" id="MEW9305829.1"/>
    </source>
</evidence>
<dbReference type="RefSeq" id="WP_311938996.1">
    <property type="nucleotide sequence ID" value="NZ_JAVSCS010000021.1"/>
</dbReference>
<reference evidence="3 4" key="1">
    <citation type="submission" date="2024-07" db="EMBL/GenBank/DDBJ databases">
        <title>Description of Labrys sedimenti sp. nov., isolated from a diclofenac-degrading enrichment culture.</title>
        <authorList>
            <person name="Tancsics A."/>
            <person name="Csepanyi A."/>
        </authorList>
    </citation>
    <scope>NUCLEOTIDE SEQUENCE [LARGE SCALE GENOMIC DNA]</scope>
    <source>
        <strain evidence="3 4">LMG 23578</strain>
    </source>
</reference>
<comment type="caution">
    <text evidence="3">The sequence shown here is derived from an EMBL/GenBank/DDBJ whole genome shotgun (WGS) entry which is preliminary data.</text>
</comment>
<dbReference type="NCBIfam" id="NF006615">
    <property type="entry name" value="PRK09182.1"/>
    <property type="match status" value="1"/>
</dbReference>
<keyword evidence="3" id="KW-0378">Hydrolase</keyword>
<feature type="domain" description="Exonuclease" evidence="2">
    <location>
        <begin position="74"/>
        <end position="239"/>
    </location>
</feature>
<feature type="compositionally biased region" description="Basic and acidic residues" evidence="1">
    <location>
        <begin position="1"/>
        <end position="18"/>
    </location>
</feature>
<evidence type="ECO:0000313" key="4">
    <source>
        <dbReference type="Proteomes" id="UP001555786"/>
    </source>
</evidence>
<dbReference type="GO" id="GO:0004527">
    <property type="term" value="F:exonuclease activity"/>
    <property type="evidence" value="ECO:0007669"/>
    <property type="project" value="UniProtKB-KW"/>
</dbReference>
<dbReference type="PANTHER" id="PTHR30231">
    <property type="entry name" value="DNA POLYMERASE III SUBUNIT EPSILON"/>
    <property type="match status" value="1"/>
</dbReference>
<sequence length="328" mass="36637">MGEQFDMFRTEALPERRPPATRAKRALPAPARQHEALDEAALVSMLEATGRYRILRKLEPRPVIPRDRSRFSRLAVVVDTETTGLDHEKNEIIELGMVAVTYDPAGQVGDVVGVFNALRQPGEPIPPEITRLTGITDAMVAGKHISPAEVEAFIEPADLVIAHNARFDRPFCERFAPGFAPKPWACSNVEIAWSDRGFEGTKLGYLLGQSGYFHNGHRAVDDCHALLEVLVRPSGPGKTAPFAELLKASERARIRISATNSPFDMKDRLKARGYRWNDGSNGQPKSWWTEVGEEDAEAELKFLRAEIYQWPEARPLTQRLAATDRFKA</sequence>